<proteinExistence type="predicted"/>
<dbReference type="OrthoDB" id="580775at2"/>
<keyword evidence="2" id="KW-1185">Reference proteome</keyword>
<dbReference type="SUPFAM" id="SSF56801">
    <property type="entry name" value="Acetyl-CoA synthetase-like"/>
    <property type="match status" value="1"/>
</dbReference>
<dbReference type="RefSeq" id="WP_109405864.1">
    <property type="nucleotide sequence ID" value="NZ_QFFG01000006.1"/>
</dbReference>
<dbReference type="PANTHER" id="PTHR36932:SF1">
    <property type="entry name" value="CAPSULAR POLYSACCHARIDE BIOSYNTHESIS PROTEIN"/>
    <property type="match status" value="1"/>
</dbReference>
<name>A0A2U2J833_9FLAO</name>
<organism evidence="1 2">
    <name type="scientific">Polaribacter aquimarinus</name>
    <dbReference type="NCBI Taxonomy" id="2100726"/>
    <lineage>
        <taxon>Bacteria</taxon>
        <taxon>Pseudomonadati</taxon>
        <taxon>Bacteroidota</taxon>
        <taxon>Flavobacteriia</taxon>
        <taxon>Flavobacteriales</taxon>
        <taxon>Flavobacteriaceae</taxon>
    </lineage>
</organism>
<accession>A0A2U2J833</accession>
<dbReference type="AlphaFoldDB" id="A0A2U2J833"/>
<sequence>MNLIDLSLKLNGFPINKAERKLKQIEGIQAEKYEEFINNQKLAIVNFHLKNNNFYREIVKLKTHNWESLPVLEKKDLQISLQQRLSDNFTLDRIFKNKTSGSSGNPFYFAKDKFSHALTWAVIKNRFNWHQLYGKKQARFYGIPQNGFDRKKELLKDFFSNRYRFDVFDVSHSAIERWLKKFESSKFVYLNGYTSVLVVFAKYLISQKKLLKDICPTLQACVVTSEMLFKSDRTILEKGFGVKVINEYGASELDLIAFEDANGNWILNTSTLYVEVLNDLNKPVKDGEIGDIVITSLFNKAHPFIRYKIGDRGAIKKVDSKKYLLEKLEGRNEDIIKLPSGKVSPGLTFYYITKSVMEDSGKIREIKVIQNRLDNFTIEYISDMKLTKSEEIKITDALIKYLEPDLDINFVKLEKLKRSKSGKLKQFTSLIK</sequence>
<dbReference type="EMBL" id="QFFG01000006">
    <property type="protein sequence ID" value="PWG04496.1"/>
    <property type="molecule type" value="Genomic_DNA"/>
</dbReference>
<evidence type="ECO:0000313" key="1">
    <source>
        <dbReference type="EMBL" id="PWG04496.1"/>
    </source>
</evidence>
<dbReference type="InterPro" id="IPR042099">
    <property type="entry name" value="ANL_N_sf"/>
</dbReference>
<dbReference type="InterPro" id="IPR053158">
    <property type="entry name" value="CapK_Type1_Caps_Biosynth"/>
</dbReference>
<dbReference type="Gene3D" id="3.40.50.12780">
    <property type="entry name" value="N-terminal domain of ligase-like"/>
    <property type="match status" value="1"/>
</dbReference>
<gene>
    <name evidence="1" type="ORF">DIS07_12820</name>
</gene>
<evidence type="ECO:0000313" key="2">
    <source>
        <dbReference type="Proteomes" id="UP000245670"/>
    </source>
</evidence>
<reference evidence="1 2" key="1">
    <citation type="submission" date="2018-05" db="EMBL/GenBank/DDBJ databases">
        <title>Polaribacter aquimarinus sp. nov., isolated from sediment in a sediment of sea.</title>
        <authorList>
            <person name="Lu D."/>
        </authorList>
    </citation>
    <scope>NUCLEOTIDE SEQUENCE [LARGE SCALE GENOMIC DNA]</scope>
    <source>
        <strain evidence="1 2">ZY113</strain>
    </source>
</reference>
<comment type="caution">
    <text evidence="1">The sequence shown here is derived from an EMBL/GenBank/DDBJ whole genome shotgun (WGS) entry which is preliminary data.</text>
</comment>
<protein>
    <submittedName>
        <fullName evidence="1">AMP-binding protein</fullName>
    </submittedName>
</protein>
<dbReference type="Proteomes" id="UP000245670">
    <property type="component" value="Unassembled WGS sequence"/>
</dbReference>
<dbReference type="PANTHER" id="PTHR36932">
    <property type="entry name" value="CAPSULAR POLYSACCHARIDE BIOSYNTHESIS PROTEIN"/>
    <property type="match status" value="1"/>
</dbReference>